<proteinExistence type="predicted"/>
<feature type="signal peptide" evidence="2">
    <location>
        <begin position="1"/>
        <end position="19"/>
    </location>
</feature>
<gene>
    <name evidence="3" type="ordered locus">Sinac_0234</name>
</gene>
<dbReference type="Proteomes" id="UP000010798">
    <property type="component" value="Chromosome"/>
</dbReference>
<dbReference type="RefSeq" id="WP_015243870.1">
    <property type="nucleotide sequence ID" value="NC_019892.1"/>
</dbReference>
<feature type="compositionally biased region" description="Low complexity" evidence="1">
    <location>
        <begin position="103"/>
        <end position="116"/>
    </location>
</feature>
<name>L0D733_SINAD</name>
<protein>
    <recommendedName>
        <fullName evidence="5">SPOR domain-containing protein</fullName>
    </recommendedName>
</protein>
<reference evidence="3 4" key="1">
    <citation type="submission" date="2012-02" db="EMBL/GenBank/DDBJ databases">
        <title>Complete sequence of chromosome of Singulisphaera acidiphila DSM 18658.</title>
        <authorList>
            <consortium name="US DOE Joint Genome Institute (JGI-PGF)"/>
            <person name="Lucas S."/>
            <person name="Copeland A."/>
            <person name="Lapidus A."/>
            <person name="Glavina del Rio T."/>
            <person name="Dalin E."/>
            <person name="Tice H."/>
            <person name="Bruce D."/>
            <person name="Goodwin L."/>
            <person name="Pitluck S."/>
            <person name="Peters L."/>
            <person name="Ovchinnikova G."/>
            <person name="Chertkov O."/>
            <person name="Kyrpides N."/>
            <person name="Mavromatis K."/>
            <person name="Ivanova N."/>
            <person name="Brettin T."/>
            <person name="Detter J.C."/>
            <person name="Han C."/>
            <person name="Larimer F."/>
            <person name="Land M."/>
            <person name="Hauser L."/>
            <person name="Markowitz V."/>
            <person name="Cheng J.-F."/>
            <person name="Hugenholtz P."/>
            <person name="Woyke T."/>
            <person name="Wu D."/>
            <person name="Tindall B."/>
            <person name="Pomrenke H."/>
            <person name="Brambilla E."/>
            <person name="Klenk H.-P."/>
            <person name="Eisen J.A."/>
        </authorList>
    </citation>
    <scope>NUCLEOTIDE SEQUENCE [LARGE SCALE GENOMIC DNA]</scope>
    <source>
        <strain evidence="4">ATCC BAA-1392 / DSM 18658 / VKM B-2454 / MOB10</strain>
    </source>
</reference>
<feature type="compositionally biased region" description="Low complexity" evidence="1">
    <location>
        <begin position="137"/>
        <end position="148"/>
    </location>
</feature>
<keyword evidence="4" id="KW-1185">Reference proteome</keyword>
<evidence type="ECO:0000313" key="4">
    <source>
        <dbReference type="Proteomes" id="UP000010798"/>
    </source>
</evidence>
<keyword evidence="2" id="KW-0732">Signal</keyword>
<evidence type="ECO:0000313" key="3">
    <source>
        <dbReference type="EMBL" id="AGA24685.1"/>
    </source>
</evidence>
<evidence type="ECO:0000256" key="1">
    <source>
        <dbReference type="SAM" id="MobiDB-lite"/>
    </source>
</evidence>
<feature type="region of interest" description="Disordered" evidence="1">
    <location>
        <begin position="37"/>
        <end position="254"/>
    </location>
</feature>
<feature type="compositionally biased region" description="Basic and acidic residues" evidence="1">
    <location>
        <begin position="88"/>
        <end position="99"/>
    </location>
</feature>
<dbReference type="HOGENOM" id="CLU_844398_0_0_0"/>
<dbReference type="KEGG" id="saci:Sinac_0234"/>
<feature type="compositionally biased region" description="Pro residues" evidence="1">
    <location>
        <begin position="226"/>
        <end position="236"/>
    </location>
</feature>
<organism evidence="3 4">
    <name type="scientific">Singulisphaera acidiphila (strain ATCC BAA-1392 / DSM 18658 / VKM B-2454 / MOB10)</name>
    <dbReference type="NCBI Taxonomy" id="886293"/>
    <lineage>
        <taxon>Bacteria</taxon>
        <taxon>Pseudomonadati</taxon>
        <taxon>Planctomycetota</taxon>
        <taxon>Planctomycetia</taxon>
        <taxon>Isosphaerales</taxon>
        <taxon>Isosphaeraceae</taxon>
        <taxon>Singulisphaera</taxon>
    </lineage>
</organism>
<evidence type="ECO:0008006" key="5">
    <source>
        <dbReference type="Google" id="ProtNLM"/>
    </source>
</evidence>
<dbReference type="STRING" id="886293.Sinac_0234"/>
<feature type="compositionally biased region" description="Acidic residues" evidence="1">
    <location>
        <begin position="41"/>
        <end position="52"/>
    </location>
</feature>
<evidence type="ECO:0000256" key="2">
    <source>
        <dbReference type="SAM" id="SignalP"/>
    </source>
</evidence>
<feature type="compositionally biased region" description="Low complexity" evidence="1">
    <location>
        <begin position="200"/>
        <end position="215"/>
    </location>
</feature>
<dbReference type="AlphaFoldDB" id="L0D733"/>
<dbReference type="EMBL" id="CP003364">
    <property type="protein sequence ID" value="AGA24685.1"/>
    <property type="molecule type" value="Genomic_DNA"/>
</dbReference>
<feature type="chain" id="PRO_5003939907" description="SPOR domain-containing protein" evidence="2">
    <location>
        <begin position="20"/>
        <end position="329"/>
    </location>
</feature>
<sequence length="329" mass="33929">MRKAIFAVMLVGASFAGGAVVNGPGLRWAQTMILSHLNGGDDNDNDEHDEAADSPATPKSTVGQEPLAPIPSDPIAPARAVVTAPASPEKDTAKPDPSRPEPAAAAIADAAAISADQRPQPAAPTLPKSDQDRRLGAETPEFTAAPAELKSSNDPEIALTNVPSPLPESHSTPLEPLDPLPPLDLTAPNATDKAKGQEPGWGDAPGSAPAAAVPPRSFGVADAISPPKPLTAPAPAPDKAKNASALAVAAPRPPSDWAEIRRRMAALGVSRYGIEGEPNGKVRFHCVIPLAGRRAVAQQFEAEGDDELQAAEVALRRVALWRATENPGP</sequence>
<accession>L0D733</accession>
<dbReference type="OrthoDB" id="292535at2"/>